<sequence length="108" mass="12616">MKNASFLSYQAIFKNEDKTYLAMIKAVEEEMAKLQAYLNRLKTEWDQKRVEDQRKSQELERLNSEMASTSISSNQITQAISNFQEQMKTALEHSKTLETKICEALENF</sequence>
<evidence type="ECO:0000313" key="2">
    <source>
        <dbReference type="Proteomes" id="UP000017836"/>
    </source>
</evidence>
<evidence type="ECO:0000313" key="1">
    <source>
        <dbReference type="EMBL" id="ERN02969.1"/>
    </source>
</evidence>
<dbReference type="Gramene" id="ERN02969">
    <property type="protein sequence ID" value="ERN02969"/>
    <property type="gene ID" value="AMTR_s00134p00075880"/>
</dbReference>
<dbReference type="AlphaFoldDB" id="W1P5K3"/>
<dbReference type="Proteomes" id="UP000017836">
    <property type="component" value="Unassembled WGS sequence"/>
</dbReference>
<gene>
    <name evidence="1" type="ORF">AMTR_s00134p00075880</name>
</gene>
<reference evidence="2" key="1">
    <citation type="journal article" date="2013" name="Science">
        <title>The Amborella genome and the evolution of flowering plants.</title>
        <authorList>
            <consortium name="Amborella Genome Project"/>
        </authorList>
    </citation>
    <scope>NUCLEOTIDE SEQUENCE [LARGE SCALE GENOMIC DNA]</scope>
</reference>
<protein>
    <submittedName>
        <fullName evidence="1">Uncharacterized protein</fullName>
    </submittedName>
</protein>
<name>W1P5K3_AMBTC</name>
<keyword evidence="2" id="KW-1185">Reference proteome</keyword>
<organism evidence="1 2">
    <name type="scientific">Amborella trichopoda</name>
    <dbReference type="NCBI Taxonomy" id="13333"/>
    <lineage>
        <taxon>Eukaryota</taxon>
        <taxon>Viridiplantae</taxon>
        <taxon>Streptophyta</taxon>
        <taxon>Embryophyta</taxon>
        <taxon>Tracheophyta</taxon>
        <taxon>Spermatophyta</taxon>
        <taxon>Magnoliopsida</taxon>
        <taxon>Amborellales</taxon>
        <taxon>Amborellaceae</taxon>
        <taxon>Amborella</taxon>
    </lineage>
</organism>
<dbReference type="HOGENOM" id="CLU_2200511_0_0_1"/>
<proteinExistence type="predicted"/>
<dbReference type="EMBL" id="KI394460">
    <property type="protein sequence ID" value="ERN02969.1"/>
    <property type="molecule type" value="Genomic_DNA"/>
</dbReference>
<accession>W1P5K3</accession>